<proteinExistence type="predicted"/>
<feature type="non-terminal residue" evidence="2">
    <location>
        <position position="298"/>
    </location>
</feature>
<dbReference type="GO" id="GO:0003676">
    <property type="term" value="F:nucleic acid binding"/>
    <property type="evidence" value="ECO:0007669"/>
    <property type="project" value="InterPro"/>
</dbReference>
<protein>
    <recommendedName>
        <fullName evidence="1">DUF4268 domain-containing protein</fullName>
    </recommendedName>
</protein>
<gene>
    <name evidence="2" type="ORF">S03H2_27556</name>
</gene>
<dbReference type="InterPro" id="IPR025364">
    <property type="entry name" value="DUF4268"/>
</dbReference>
<evidence type="ECO:0000259" key="1">
    <source>
        <dbReference type="Pfam" id="PF14088"/>
    </source>
</evidence>
<organism evidence="2">
    <name type="scientific">marine sediment metagenome</name>
    <dbReference type="NCBI Taxonomy" id="412755"/>
    <lineage>
        <taxon>unclassified sequences</taxon>
        <taxon>metagenomes</taxon>
        <taxon>ecological metagenomes</taxon>
    </lineage>
</organism>
<reference evidence="2" key="1">
    <citation type="journal article" date="2014" name="Front. Microbiol.">
        <title>High frequency of phylogenetically diverse reductive dehalogenase-homologous genes in deep subseafloor sedimentary metagenomes.</title>
        <authorList>
            <person name="Kawai M."/>
            <person name="Futagami T."/>
            <person name="Toyoda A."/>
            <person name="Takaki Y."/>
            <person name="Nishi S."/>
            <person name="Hori S."/>
            <person name="Arai W."/>
            <person name="Tsubouchi T."/>
            <person name="Morono Y."/>
            <person name="Uchiyama I."/>
            <person name="Ito T."/>
            <person name="Fujiyama A."/>
            <person name="Inagaki F."/>
            <person name="Takami H."/>
        </authorList>
    </citation>
    <scope>NUCLEOTIDE SEQUENCE</scope>
    <source>
        <strain evidence="2">Expedition CK06-06</strain>
    </source>
</reference>
<dbReference type="InterPro" id="IPR011856">
    <property type="entry name" value="tRNA_endonuc-like_dom_sf"/>
</dbReference>
<sequence length="298" mass="33949">MIGKIKRVGLREVWKHEAYDFTQWLEDNIDVLNDVIDISLSNAEREKAAGTFSADLVAEDEKGNPVVIENQLEKSNHDHLGKLITYLTAIGAKAGIWIVADPRPEHVSAISWLNESNLASFYLLKVEAIKIGESKPAPLLTLIVGPSEESREVGKTKKNLAERHILREKWWSVLLDNAKAKTKLHAKRSTTKYNYVSASSGKRGLSYFYSVNQNNSTVELYIDRGGDLKEENERIFDSLKQNKAEIESSFGEKLEWEKLETKRACRIIKRFSLGGYRSDEEQWLGIHDKMIDAMIRLE</sequence>
<feature type="domain" description="DUF4268" evidence="1">
    <location>
        <begin position="166"/>
        <end position="298"/>
    </location>
</feature>
<dbReference type="AlphaFoldDB" id="X1H8G4"/>
<dbReference type="Pfam" id="PF14088">
    <property type="entry name" value="DUF4268"/>
    <property type="match status" value="1"/>
</dbReference>
<comment type="caution">
    <text evidence="2">The sequence shown here is derived from an EMBL/GenBank/DDBJ whole genome shotgun (WGS) entry which is preliminary data.</text>
</comment>
<dbReference type="EMBL" id="BARU01016583">
    <property type="protein sequence ID" value="GAH50139.1"/>
    <property type="molecule type" value="Genomic_DNA"/>
</dbReference>
<accession>X1H8G4</accession>
<name>X1H8G4_9ZZZZ</name>
<dbReference type="Gene3D" id="3.40.1350.10">
    <property type="match status" value="1"/>
</dbReference>
<evidence type="ECO:0000313" key="2">
    <source>
        <dbReference type="EMBL" id="GAH50139.1"/>
    </source>
</evidence>